<dbReference type="SUPFAM" id="SSF56645">
    <property type="entry name" value="Acyl-CoA dehydrogenase NM domain-like"/>
    <property type="match status" value="1"/>
</dbReference>
<accession>A0ABM5V1J8</accession>
<sequence length="348" mass="36786">MNTFVKDNVEAIRSFLAELPERPDAGRLLCEMVDAGLDRLSTPGSGQTLQRWRALAAVAAYDLNLAKLYEAHTDALAILAEAGADIAPPLSVWGVWCAEPPKARLDIHAVSAEEPGRVVVDGVKAWCSGANALSHAIVSGWNPDGHPCLAAVDLDQAGVTVTDEGWHAVGMAETMSVDVHFDNARGIAVGGPDFYTDRPGFWQGGAGIAACWHGAAAQLASYLRGKLAGRDDPHALAHLGRADVALSASAAGLRAAAQAVDAAPTADSYRLAMRVRLATEQAAVEVMQALGRALGAAPICRDPWVARMMADLPVFLRQSHAERDLAALAQSTLRHGEDDDAGEEEWRL</sequence>
<dbReference type="Proteomes" id="UP000063429">
    <property type="component" value="Chromosome"/>
</dbReference>
<dbReference type="EMBL" id="CP011409">
    <property type="protein sequence ID" value="AKZ63446.1"/>
    <property type="molecule type" value="Genomic_DNA"/>
</dbReference>
<proteinExistence type="predicted"/>
<dbReference type="RefSeq" id="WP_053198010.1">
    <property type="nucleotide sequence ID" value="NZ_CP011409.1"/>
</dbReference>
<dbReference type="InterPro" id="IPR046373">
    <property type="entry name" value="Acyl-CoA_Oxase/DH_mid-dom_sf"/>
</dbReference>
<dbReference type="Gene3D" id="2.40.110.10">
    <property type="entry name" value="Butyryl-CoA Dehydrogenase, subunit A, domain 2"/>
    <property type="match status" value="1"/>
</dbReference>
<gene>
    <name evidence="1" type="ORF">F506_12870</name>
</gene>
<evidence type="ECO:0000313" key="1">
    <source>
        <dbReference type="EMBL" id="AKZ63446.1"/>
    </source>
</evidence>
<reference evidence="2" key="1">
    <citation type="journal article" date="2015" name="Genome Announc.">
        <title>Complete Genome Sequence of Herbaspirillum hiltneri N3 (DSM 17495), Isolated from Surface-Sterilized Wheat Roots.</title>
        <authorList>
            <person name="Guizelini D."/>
            <person name="Saizaki P.M."/>
            <person name="Coimbra N.A."/>
            <person name="Weiss V.A."/>
            <person name="Faoro H."/>
            <person name="Sfeir M.Z."/>
            <person name="Baura V.A."/>
            <person name="Monteiro R.A."/>
            <person name="Chubatsu L.S."/>
            <person name="Souza E.M."/>
            <person name="Cruz L.M."/>
            <person name="Pedrosa F.O."/>
            <person name="Raittz R.T."/>
            <person name="Marchaukoski J.N."/>
            <person name="Steffens M.B."/>
        </authorList>
    </citation>
    <scope>NUCLEOTIDE SEQUENCE [LARGE SCALE GENOMIC DNA]</scope>
    <source>
        <strain evidence="2">N3</strain>
    </source>
</reference>
<protein>
    <submittedName>
        <fullName evidence="1">Acyl-CoA dehydrogenase</fullName>
    </submittedName>
</protein>
<dbReference type="InterPro" id="IPR009100">
    <property type="entry name" value="AcylCoA_DH/oxidase_NM_dom_sf"/>
</dbReference>
<evidence type="ECO:0000313" key="2">
    <source>
        <dbReference type="Proteomes" id="UP000063429"/>
    </source>
</evidence>
<keyword evidence="2" id="KW-1185">Reference proteome</keyword>
<name>A0ABM5V1J8_9BURK</name>
<organism evidence="1 2">
    <name type="scientific">Herbaspirillum hiltneri N3</name>
    <dbReference type="NCBI Taxonomy" id="1262470"/>
    <lineage>
        <taxon>Bacteria</taxon>
        <taxon>Pseudomonadati</taxon>
        <taxon>Pseudomonadota</taxon>
        <taxon>Betaproteobacteria</taxon>
        <taxon>Burkholderiales</taxon>
        <taxon>Oxalobacteraceae</taxon>
        <taxon>Herbaspirillum</taxon>
    </lineage>
</organism>